<dbReference type="PANTHER" id="PTHR21529">
    <property type="entry name" value="MAMMARY TURMOR VIRUS RECEPTOR HOMOLOG 1, 2 MTVR1, 2"/>
    <property type="match status" value="1"/>
</dbReference>
<dbReference type="GO" id="GO:0004386">
    <property type="term" value="F:helicase activity"/>
    <property type="evidence" value="ECO:0007669"/>
    <property type="project" value="InterPro"/>
</dbReference>
<dbReference type="Pfam" id="PF13087">
    <property type="entry name" value="AAA_12"/>
    <property type="match status" value="1"/>
</dbReference>
<dbReference type="Pfam" id="PF20073">
    <property type="entry name" value="DUF6469"/>
    <property type="match status" value="1"/>
</dbReference>
<gene>
    <name evidence="4" type="ORF">Sradi_2677900</name>
</gene>
<feature type="domain" description="DNA2/NAM7 helicase helicase" evidence="1">
    <location>
        <begin position="287"/>
        <end position="628"/>
    </location>
</feature>
<evidence type="ECO:0000259" key="3">
    <source>
        <dbReference type="Pfam" id="PF20073"/>
    </source>
</evidence>
<dbReference type="PANTHER" id="PTHR21529:SF4">
    <property type="entry name" value="TPR AND ANKYRIN REPEAT-CONTAINING PROTEIN 1"/>
    <property type="match status" value="1"/>
</dbReference>
<dbReference type="EMBL" id="JACGWJ010000011">
    <property type="protein sequence ID" value="KAL0387961.1"/>
    <property type="molecule type" value="Genomic_DNA"/>
</dbReference>
<name>A0AAW2S8D2_SESRA</name>
<organism evidence="4">
    <name type="scientific">Sesamum radiatum</name>
    <name type="common">Black benniseed</name>
    <dbReference type="NCBI Taxonomy" id="300843"/>
    <lineage>
        <taxon>Eukaryota</taxon>
        <taxon>Viridiplantae</taxon>
        <taxon>Streptophyta</taxon>
        <taxon>Embryophyta</taxon>
        <taxon>Tracheophyta</taxon>
        <taxon>Spermatophyta</taxon>
        <taxon>Magnoliopsida</taxon>
        <taxon>eudicotyledons</taxon>
        <taxon>Gunneridae</taxon>
        <taxon>Pentapetalae</taxon>
        <taxon>asterids</taxon>
        <taxon>lamiids</taxon>
        <taxon>Lamiales</taxon>
        <taxon>Pedaliaceae</taxon>
        <taxon>Sesamum</taxon>
    </lineage>
</organism>
<protein>
    <submittedName>
        <fullName evidence="4">Regulator of nonsense transcripts 1</fullName>
    </submittedName>
</protein>
<dbReference type="Gene3D" id="3.40.50.300">
    <property type="entry name" value="P-loop containing nucleotide triphosphate hydrolases"/>
    <property type="match status" value="2"/>
</dbReference>
<evidence type="ECO:0000313" key="4">
    <source>
        <dbReference type="EMBL" id="KAL0387961.1"/>
    </source>
</evidence>
<feature type="domain" description="DUF6469" evidence="3">
    <location>
        <begin position="127"/>
        <end position="257"/>
    </location>
</feature>
<accession>A0AAW2S8D2</accession>
<reference evidence="4" key="2">
    <citation type="journal article" date="2024" name="Plant">
        <title>Genomic evolution and insights into agronomic trait innovations of Sesamum species.</title>
        <authorList>
            <person name="Miao H."/>
            <person name="Wang L."/>
            <person name="Qu L."/>
            <person name="Liu H."/>
            <person name="Sun Y."/>
            <person name="Le M."/>
            <person name="Wang Q."/>
            <person name="Wei S."/>
            <person name="Zheng Y."/>
            <person name="Lin W."/>
            <person name="Duan Y."/>
            <person name="Cao H."/>
            <person name="Xiong S."/>
            <person name="Wang X."/>
            <person name="Wei L."/>
            <person name="Li C."/>
            <person name="Ma Q."/>
            <person name="Ju M."/>
            <person name="Zhao R."/>
            <person name="Li G."/>
            <person name="Mu C."/>
            <person name="Tian Q."/>
            <person name="Mei H."/>
            <person name="Zhang T."/>
            <person name="Gao T."/>
            <person name="Zhang H."/>
        </authorList>
    </citation>
    <scope>NUCLEOTIDE SEQUENCE</scope>
    <source>
        <strain evidence="4">G02</strain>
    </source>
</reference>
<feature type="domain" description="DNA2/NAM7 helicase-like C-terminal" evidence="2">
    <location>
        <begin position="636"/>
        <end position="739"/>
    </location>
</feature>
<dbReference type="InterPro" id="IPR041679">
    <property type="entry name" value="DNA2/NAM7-like_C"/>
</dbReference>
<proteinExistence type="predicted"/>
<dbReference type="InterPro" id="IPR011990">
    <property type="entry name" value="TPR-like_helical_dom_sf"/>
</dbReference>
<evidence type="ECO:0000259" key="2">
    <source>
        <dbReference type="Pfam" id="PF13087"/>
    </source>
</evidence>
<dbReference type="InterPro" id="IPR027417">
    <property type="entry name" value="P-loop_NTPase"/>
</dbReference>
<dbReference type="SUPFAM" id="SSF48452">
    <property type="entry name" value="TPR-like"/>
    <property type="match status" value="1"/>
</dbReference>
<evidence type="ECO:0000259" key="1">
    <source>
        <dbReference type="Pfam" id="PF13086"/>
    </source>
</evidence>
<dbReference type="InterPro" id="IPR041677">
    <property type="entry name" value="DNA2/NAM7_AAA_11"/>
</dbReference>
<dbReference type="SUPFAM" id="SSF52540">
    <property type="entry name" value="P-loop containing nucleoside triphosphate hydrolases"/>
    <property type="match status" value="2"/>
</dbReference>
<sequence>MWVSLCFCRVSVGSSEEGFKKVAMEGSGSGTGRRSWLKDDFSDLVLSWSLEEIFDENLYKYQLQTNGSKNEKENLIYAVVCIAWLIVGEIPQSFESVDQYLGSYVFPLLEETRAELASALETVYKAPFAEVTSFNELKGDKLQYHVKVDHWRNRKSDGKEPYRTLPGDVVLLSDLKPETVCDLQRVDRTFTFASVTNTVDDETRESGDNCTPSNFKVKTEKHVEVGDGQSNSLYVLFLMNMTTNKRIWNALSMRRNLKIIKKVLCKNDSGEEYCDFCPLKCNSDIESSVELIWGPPGTGKTTTLSILLYTLLKMNVRMLICAPTNVAIKELASRLIALVRNSIEAEYEKSFLPCPLGDMLIFGNKDRLKVGSDIEEISLDYRLERLSHCLVPQTGWRHCVATMLGFLEDCVSQYQIYMDNELIKAKESLQHEVQSNKSFLEFARDRFAHIATPLRRCMSTFLTHLPRSCILENNFQRIVQLMSLLDSMEIFLFEDSSMTSEELENSFLQQQMISSEFVDTSSLVYTRSQCLSILRSLQASLDKLSLPVVTNIASTTEFCFQKASLIFCTTSSSYKLHSFDVEPFKLLVIDEAAQVKECESIIALQIPDVRHAILVGDERQLPAMVNSKISEDAGFGRSLFERLGSLGHFKHLLNMQYRMHPLISCFPNSRFYLNQILDAPSVQSESYKRRYLEGRMFGPYSFIDIRGGREEVDDVGRSRRNMVEVAVIVKLVQKLYKVWDIFPMVETPKLLERLDSIFAMYSDDFVNHCKEKLFEGKLEVPKTWSVSHDIIRFKNNVNSTKLSTDASACAIDCRSYVENSKVSESLLLMKFYSLSTGAVNHLLSDLEGREVDLPFEVSDEEREIIKFPRSSFILGRSGTGKTTILTMKLYRMQQQYYVASQDCVATDNSVHISSQVGVGQCLGESRGTILRQLFVTVSPKLCYAVKKHILQLKSFASGNLFGNQKLTDMDDIDEMAEFKDIPDTFIGIQPEKYPLIITFHKFLMMLDGTLGNSYFQRFRDVRDSSRHEGRRSVALQTFIRKNEVTCDRFLSLYWPHFSEKLKKNLDPSRVFIEIMSHIKGGLQEGEACDSKRSRQHYISLSDSRISTLSAEKREAIYNIFEAYEKMKMALGNDENSIVTIFGHSGNAGGKWVGFGADQDVLLYNFFGSSPMSSQWRVVYQFLNEKDLLDANSPKSFPSFSQSRHNILCSELKQLLCLVQVRKINDSLAEAMQRASSPEEWKLQGIKLFWEKNYEMAIMCFEKAREERWEKRAKACGLRATADRLCVSNPKEGRVMLREAAELFDSIGRADSAAECYRDLGDFWRADKIYSAMSELRKIGECFGGWARS</sequence>
<dbReference type="Pfam" id="PF13086">
    <property type="entry name" value="AAA_11"/>
    <property type="match status" value="1"/>
</dbReference>
<reference evidence="4" key="1">
    <citation type="submission" date="2020-06" db="EMBL/GenBank/DDBJ databases">
        <authorList>
            <person name="Li T."/>
            <person name="Hu X."/>
            <person name="Zhang T."/>
            <person name="Song X."/>
            <person name="Zhang H."/>
            <person name="Dai N."/>
            <person name="Sheng W."/>
            <person name="Hou X."/>
            <person name="Wei L."/>
        </authorList>
    </citation>
    <scope>NUCLEOTIDE SEQUENCE</scope>
    <source>
        <strain evidence="4">G02</strain>
        <tissue evidence="4">Leaf</tissue>
    </source>
</reference>
<dbReference type="InterPro" id="IPR039904">
    <property type="entry name" value="TRANK1"/>
</dbReference>
<comment type="caution">
    <text evidence="4">The sequence shown here is derived from an EMBL/GenBank/DDBJ whole genome shotgun (WGS) entry which is preliminary data.</text>
</comment>
<dbReference type="InterPro" id="IPR045529">
    <property type="entry name" value="DUF6469"/>
</dbReference>